<evidence type="ECO:0000313" key="2">
    <source>
        <dbReference type="Proteomes" id="UP001303587"/>
    </source>
</evidence>
<gene>
    <name evidence="1" type="ORF">MsAc7_06950</name>
</gene>
<keyword evidence="2" id="KW-1185">Reference proteome</keyword>
<reference evidence="1 2" key="1">
    <citation type="submission" date="2023-07" db="EMBL/GenBank/DDBJ databases">
        <title>Closed genoem sequence of Methanosarcinaceae archaeon Ac7.</title>
        <authorList>
            <person name="Poehlein A."/>
            <person name="Protasov E."/>
            <person name="Platt K."/>
            <person name="Reeh H."/>
            <person name="Daniel R."/>
            <person name="Brune A."/>
        </authorList>
    </citation>
    <scope>NUCLEOTIDE SEQUENCE [LARGE SCALE GENOMIC DNA]</scope>
    <source>
        <strain evidence="1 2">Ac7</strain>
    </source>
</reference>
<dbReference type="Proteomes" id="UP001303587">
    <property type="component" value="Chromosome"/>
</dbReference>
<proteinExistence type="predicted"/>
<organism evidence="1 2">
    <name type="scientific">Methanolapillus millepedarum</name>
    <dbReference type="NCBI Taxonomy" id="3028296"/>
    <lineage>
        <taxon>Archaea</taxon>
        <taxon>Methanobacteriati</taxon>
        <taxon>Methanobacteriota</taxon>
        <taxon>Stenosarchaea group</taxon>
        <taxon>Methanomicrobia</taxon>
        <taxon>Methanosarcinales</taxon>
        <taxon>Methanosarcinaceae</taxon>
        <taxon>Methanolapillus</taxon>
    </lineage>
</organism>
<sequence>MKFKTWVERFIEEKEFNDMILVVQKNNDIHIVEMDIFIEMIENYSSIEKTDFKKIVIGYDFCNRNRNQFQSLFEQAAEKLL</sequence>
<protein>
    <submittedName>
        <fullName evidence="1">Uncharacterized protein</fullName>
    </submittedName>
</protein>
<dbReference type="EMBL" id="CP131060">
    <property type="protein sequence ID" value="WNY25153.1"/>
    <property type="molecule type" value="Genomic_DNA"/>
</dbReference>
<dbReference type="AlphaFoldDB" id="A0AA96V317"/>
<accession>A0AA96V317</accession>
<dbReference type="GeneID" id="89229809"/>
<evidence type="ECO:0000313" key="1">
    <source>
        <dbReference type="EMBL" id="WNY25153.1"/>
    </source>
</evidence>
<dbReference type="RefSeq" id="WP_338103193.1">
    <property type="nucleotide sequence ID" value="NZ_CP131060.1"/>
</dbReference>
<name>A0AA96V317_9EURY</name>